<feature type="transmembrane region" description="Helical" evidence="16">
    <location>
        <begin position="35"/>
        <end position="55"/>
    </location>
</feature>
<keyword evidence="9 16" id="KW-1133">Transmembrane helix</keyword>
<dbReference type="GO" id="GO:0012505">
    <property type="term" value="C:endomembrane system"/>
    <property type="evidence" value="ECO:0007669"/>
    <property type="project" value="UniProtKB-SubCell"/>
</dbReference>
<dbReference type="PANTHER" id="PTHR14269:SF61">
    <property type="entry name" value="CDP-DIACYLGLYCEROL--SERINE O-PHOSPHATIDYLTRANSFERASE"/>
    <property type="match status" value="1"/>
</dbReference>
<evidence type="ECO:0000256" key="3">
    <source>
        <dbReference type="ARBA" id="ARBA00010441"/>
    </source>
</evidence>
<evidence type="ECO:0000256" key="10">
    <source>
        <dbReference type="ARBA" id="ARBA00023098"/>
    </source>
</evidence>
<keyword evidence="8 16" id="KW-0812">Transmembrane</keyword>
<dbReference type="PROSITE" id="PS00379">
    <property type="entry name" value="CDP_ALCOHOL_P_TRANSF"/>
    <property type="match status" value="1"/>
</dbReference>
<dbReference type="eggNOG" id="COG1183">
    <property type="taxonomic scope" value="Bacteria"/>
</dbReference>
<feature type="transmembrane region" description="Helical" evidence="16">
    <location>
        <begin position="94"/>
        <end position="111"/>
    </location>
</feature>
<comment type="similarity">
    <text evidence="3 15">Belongs to the CDP-alcohol phosphatidyltransferase class-I family.</text>
</comment>
<dbReference type="Proteomes" id="UP000050421">
    <property type="component" value="Unassembled WGS sequence"/>
</dbReference>
<keyword evidence="13" id="KW-1208">Phospholipid metabolism</keyword>
<dbReference type="InterPro" id="IPR048254">
    <property type="entry name" value="CDP_ALCOHOL_P_TRANSF_CS"/>
</dbReference>
<evidence type="ECO:0000256" key="13">
    <source>
        <dbReference type="ARBA" id="ARBA00023264"/>
    </source>
</evidence>
<feature type="transmembrane region" description="Helical" evidence="16">
    <location>
        <begin position="12"/>
        <end position="29"/>
    </location>
</feature>
<evidence type="ECO:0000256" key="9">
    <source>
        <dbReference type="ARBA" id="ARBA00022989"/>
    </source>
</evidence>
<evidence type="ECO:0000256" key="12">
    <source>
        <dbReference type="ARBA" id="ARBA00023209"/>
    </source>
</evidence>
<keyword evidence="10" id="KW-0443">Lipid metabolism</keyword>
<feature type="transmembrane region" description="Helical" evidence="16">
    <location>
        <begin position="192"/>
        <end position="220"/>
    </location>
</feature>
<dbReference type="OrthoDB" id="9777147at2"/>
<dbReference type="InterPro" id="IPR043130">
    <property type="entry name" value="CDP-OH_PTrfase_TM_dom"/>
</dbReference>
<evidence type="ECO:0000256" key="16">
    <source>
        <dbReference type="SAM" id="Phobius"/>
    </source>
</evidence>
<evidence type="ECO:0000256" key="11">
    <source>
        <dbReference type="ARBA" id="ARBA00023136"/>
    </source>
</evidence>
<feature type="transmembrane region" description="Helical" evidence="16">
    <location>
        <begin position="67"/>
        <end position="88"/>
    </location>
</feature>
<evidence type="ECO:0000313" key="17">
    <source>
        <dbReference type="EMBL" id="KPQ14759.1"/>
    </source>
</evidence>
<dbReference type="InterPro" id="IPR004533">
    <property type="entry name" value="CDP-diaglyc--ser_O-PTrfase"/>
</dbReference>
<evidence type="ECO:0000256" key="14">
    <source>
        <dbReference type="ARBA" id="ARBA00032361"/>
    </source>
</evidence>
<dbReference type="GO" id="GO:0008654">
    <property type="term" value="P:phospholipid biosynthetic process"/>
    <property type="evidence" value="ECO:0007669"/>
    <property type="project" value="UniProtKB-KW"/>
</dbReference>
<dbReference type="InterPro" id="IPR000462">
    <property type="entry name" value="CDP-OH_P_trans"/>
</dbReference>
<dbReference type="GO" id="GO:0016020">
    <property type="term" value="C:membrane"/>
    <property type="evidence" value="ECO:0007669"/>
    <property type="project" value="InterPro"/>
</dbReference>
<evidence type="ECO:0000256" key="8">
    <source>
        <dbReference type="ARBA" id="ARBA00022692"/>
    </source>
</evidence>
<name>A0A0P7XFV1_9BACT</name>
<evidence type="ECO:0000256" key="15">
    <source>
        <dbReference type="RuleBase" id="RU003750"/>
    </source>
</evidence>
<feature type="transmembrane region" description="Helical" evidence="16">
    <location>
        <begin position="123"/>
        <end position="147"/>
    </location>
</feature>
<reference evidence="17 18" key="1">
    <citation type="submission" date="2015-09" db="EMBL/GenBank/DDBJ databases">
        <title>Identification and resolution of microdiversity through metagenomic sequencing of parallel consortia.</title>
        <authorList>
            <person name="Nelson W.C."/>
            <person name="Romine M.F."/>
            <person name="Lindemann S.R."/>
        </authorList>
    </citation>
    <scope>NUCLEOTIDE SEQUENCE [LARGE SCALE GENOMIC DNA]</scope>
    <source>
        <strain evidence="17">HL-49</strain>
    </source>
</reference>
<keyword evidence="7 15" id="KW-0808">Transferase</keyword>
<accession>A0A0P7XFV1</accession>
<comment type="caution">
    <text evidence="17">The sequence shown here is derived from an EMBL/GenBank/DDBJ whole genome shotgun (WGS) entry which is preliminary data.</text>
</comment>
<organism evidence="17 18">
    <name type="scientific">Algoriphagus marincola HL-49</name>
    <dbReference type="NCBI Taxonomy" id="1305737"/>
    <lineage>
        <taxon>Bacteria</taxon>
        <taxon>Pseudomonadati</taxon>
        <taxon>Bacteroidota</taxon>
        <taxon>Cytophagia</taxon>
        <taxon>Cytophagales</taxon>
        <taxon>Cyclobacteriaceae</taxon>
        <taxon>Algoriphagus</taxon>
    </lineage>
</organism>
<evidence type="ECO:0000256" key="7">
    <source>
        <dbReference type="ARBA" id="ARBA00022679"/>
    </source>
</evidence>
<evidence type="ECO:0000256" key="6">
    <source>
        <dbReference type="ARBA" id="ARBA00022516"/>
    </source>
</evidence>
<keyword evidence="11 16" id="KW-0472">Membrane</keyword>
<dbReference type="PATRIC" id="fig|1305737.6.peg.2625"/>
<evidence type="ECO:0000256" key="1">
    <source>
        <dbReference type="ARBA" id="ARBA00000287"/>
    </source>
</evidence>
<keyword evidence="6" id="KW-0444">Lipid biosynthesis</keyword>
<dbReference type="InterPro" id="IPR050324">
    <property type="entry name" value="CDP-alcohol_PTase-I"/>
</dbReference>
<dbReference type="EC" id="2.7.8.8" evidence="4"/>
<protein>
    <recommendedName>
        <fullName evidence="5">CDP-diacylglycerol--serine O-phosphatidyltransferase</fullName>
        <ecNumber evidence="4">2.7.8.8</ecNumber>
    </recommendedName>
    <alternativeName>
        <fullName evidence="14">Phosphatidylserine synthase</fullName>
    </alternativeName>
</protein>
<evidence type="ECO:0000313" key="18">
    <source>
        <dbReference type="Proteomes" id="UP000050421"/>
    </source>
</evidence>
<evidence type="ECO:0000256" key="5">
    <source>
        <dbReference type="ARBA" id="ARBA00017171"/>
    </source>
</evidence>
<dbReference type="STRING" id="1305737.GCA_000526355_03715"/>
<dbReference type="Gene3D" id="1.20.120.1760">
    <property type="match status" value="1"/>
</dbReference>
<evidence type="ECO:0000256" key="4">
    <source>
        <dbReference type="ARBA" id="ARBA00013174"/>
    </source>
</evidence>
<gene>
    <name evidence="17" type="primary">pssA</name>
    <name evidence="17" type="ORF">HLUCCX10_10100</name>
</gene>
<dbReference type="PANTHER" id="PTHR14269">
    <property type="entry name" value="CDP-DIACYLGLYCEROL--GLYCEROL-3-PHOSPHATE 3-PHOSPHATIDYLTRANSFERASE-RELATED"/>
    <property type="match status" value="1"/>
</dbReference>
<dbReference type="AlphaFoldDB" id="A0A0P7XFV1"/>
<dbReference type="Pfam" id="PF01066">
    <property type="entry name" value="CDP-OH_P_transf"/>
    <property type="match status" value="1"/>
</dbReference>
<comment type="subcellular location">
    <subcellularLocation>
        <location evidence="2">Endomembrane system</location>
        <topology evidence="2">Multi-pass membrane protein</topology>
    </subcellularLocation>
</comment>
<dbReference type="NCBIfam" id="TIGR00473">
    <property type="entry name" value="pssA"/>
    <property type="match status" value="1"/>
</dbReference>
<comment type="catalytic activity">
    <reaction evidence="1">
        <text>a CDP-1,2-diacyl-sn-glycerol + L-serine = a 1,2-diacyl-sn-glycero-3-phospho-L-serine + CMP + H(+)</text>
        <dbReference type="Rhea" id="RHEA:16913"/>
        <dbReference type="ChEBI" id="CHEBI:15378"/>
        <dbReference type="ChEBI" id="CHEBI:33384"/>
        <dbReference type="ChEBI" id="CHEBI:57262"/>
        <dbReference type="ChEBI" id="CHEBI:58332"/>
        <dbReference type="ChEBI" id="CHEBI:60377"/>
        <dbReference type="EC" id="2.7.8.8"/>
    </reaction>
</comment>
<sequence>MSIKSHIPNSLTLGNLLAGVIGIVTVLAGDYQSGAYFIFLAAFLDFFDGFAARLLKVSGELGKQLDSLADLVSFGVLPGFVVYEWISTLTSVEWMPYLSLTIPLFSALRLAKFNIDTRQSDRFIGLPTPANALFFSTLPYLAGFWSFTGDYLLNPWTLIVLSWVFSLLLVAEIPLIALKFKNFSLRDNVFRYVLLASGALAILLMGLSGIPLVIILYLGLSLIENSSASL</sequence>
<proteinExistence type="inferred from homology"/>
<dbReference type="GO" id="GO:0003882">
    <property type="term" value="F:CDP-diacylglycerol-serine O-phosphatidyltransferase activity"/>
    <property type="evidence" value="ECO:0007669"/>
    <property type="project" value="UniProtKB-EC"/>
</dbReference>
<feature type="transmembrane region" description="Helical" evidence="16">
    <location>
        <begin position="159"/>
        <end position="180"/>
    </location>
</feature>
<keyword evidence="12" id="KW-0594">Phospholipid biosynthesis</keyword>
<evidence type="ECO:0000256" key="2">
    <source>
        <dbReference type="ARBA" id="ARBA00004127"/>
    </source>
</evidence>
<dbReference type="EMBL" id="LJXT01000059">
    <property type="protein sequence ID" value="KPQ14759.1"/>
    <property type="molecule type" value="Genomic_DNA"/>
</dbReference>